<dbReference type="Proteomes" id="UP000184268">
    <property type="component" value="Unassembled WGS sequence"/>
</dbReference>
<proteinExistence type="predicted"/>
<sequence length="398" mass="44301">MFESLKRTISLFVILITLSACHSNMKIYQPDTLKIATFNVSMEAGNYLASRQDPLQPDALFTHLASGNNDQIKNVAEIIQRTRPDIILLNEFDYTDNPELGVEAFVKNYLQVSQNGADSINYPYYYLAPVNTGVPSPFDIDGDGKASGTGGDAWGYGQYPGQYGMVVLSRFPIDNDKVRSFQLFPWHQMPNAQPILNADGTPFYDETTWQGLRLSSKSHWVVPVTVGQRRVEILAAHPTPPVFDGPEDRNGARNFDEIRLWADYLDNRDYLVDDQGQQGGMDESRRFVILGDYNASPVEGDSRPGAIDQLLSHSKVNGDYIPTSEGGAAHSPENPHGASHTAGWRARVDYVLPSRQGFEIVDGGVFWPAAGEPLHRLVANRQASSDHRMVWLELKLTD</sequence>
<keyword evidence="3" id="KW-0540">Nuclease</keyword>
<keyword evidence="3" id="KW-0378">Hydrolase</keyword>
<dbReference type="GO" id="GO:0004527">
    <property type="term" value="F:exonuclease activity"/>
    <property type="evidence" value="ECO:0007669"/>
    <property type="project" value="UniProtKB-KW"/>
</dbReference>
<keyword evidence="3" id="KW-0255">Endonuclease</keyword>
<accession>A0A1M5QW66</accession>
<feature type="domain" description="Endonuclease/exonuclease/phosphatase" evidence="2">
    <location>
        <begin position="36"/>
        <end position="387"/>
    </location>
</feature>
<evidence type="ECO:0000256" key="1">
    <source>
        <dbReference type="SAM" id="MobiDB-lite"/>
    </source>
</evidence>
<dbReference type="PROSITE" id="PS51257">
    <property type="entry name" value="PROKAR_LIPOPROTEIN"/>
    <property type="match status" value="1"/>
</dbReference>
<dbReference type="SUPFAM" id="SSF56219">
    <property type="entry name" value="DNase I-like"/>
    <property type="match status" value="1"/>
</dbReference>
<organism evidence="3 4">
    <name type="scientific">Ferrimonas marina</name>
    <dbReference type="NCBI Taxonomy" id="299255"/>
    <lineage>
        <taxon>Bacteria</taxon>
        <taxon>Pseudomonadati</taxon>
        <taxon>Pseudomonadota</taxon>
        <taxon>Gammaproteobacteria</taxon>
        <taxon>Alteromonadales</taxon>
        <taxon>Ferrimonadaceae</taxon>
        <taxon>Ferrimonas</taxon>
    </lineage>
</organism>
<dbReference type="InterPro" id="IPR036691">
    <property type="entry name" value="Endo/exonu/phosph_ase_sf"/>
</dbReference>
<dbReference type="InterPro" id="IPR005135">
    <property type="entry name" value="Endo/exonuclease/phosphatase"/>
</dbReference>
<name>A0A1M5QW66_9GAMM</name>
<dbReference type="RefSeq" id="WP_067658052.1">
    <property type="nucleotide sequence ID" value="NZ_FQXG01000002.1"/>
</dbReference>
<dbReference type="Pfam" id="PF03372">
    <property type="entry name" value="Exo_endo_phos"/>
    <property type="match status" value="1"/>
</dbReference>
<protein>
    <submittedName>
        <fullName evidence="3">Endonuclease/Exonuclease/phosphatase family protein</fullName>
    </submittedName>
</protein>
<evidence type="ECO:0000259" key="2">
    <source>
        <dbReference type="Pfam" id="PF03372"/>
    </source>
</evidence>
<dbReference type="OrthoDB" id="292013at2"/>
<evidence type="ECO:0000313" key="3">
    <source>
        <dbReference type="EMBL" id="SHH18332.1"/>
    </source>
</evidence>
<dbReference type="EMBL" id="FQXG01000002">
    <property type="protein sequence ID" value="SHH18332.1"/>
    <property type="molecule type" value="Genomic_DNA"/>
</dbReference>
<gene>
    <name evidence="3" type="ORF">SAMN02745129_1383</name>
</gene>
<dbReference type="STRING" id="299255.SAMN02745129_1383"/>
<reference evidence="3 4" key="1">
    <citation type="submission" date="2016-11" db="EMBL/GenBank/DDBJ databases">
        <authorList>
            <person name="Jaros S."/>
            <person name="Januszkiewicz K."/>
            <person name="Wedrychowicz H."/>
        </authorList>
    </citation>
    <scope>NUCLEOTIDE SEQUENCE [LARGE SCALE GENOMIC DNA]</scope>
    <source>
        <strain evidence="3 4">DSM 16917</strain>
    </source>
</reference>
<keyword evidence="3" id="KW-0269">Exonuclease</keyword>
<dbReference type="Gene3D" id="3.60.10.10">
    <property type="entry name" value="Endonuclease/exonuclease/phosphatase"/>
    <property type="match status" value="1"/>
</dbReference>
<feature type="region of interest" description="Disordered" evidence="1">
    <location>
        <begin position="321"/>
        <end position="340"/>
    </location>
</feature>
<keyword evidence="4" id="KW-1185">Reference proteome</keyword>
<dbReference type="GO" id="GO:0004519">
    <property type="term" value="F:endonuclease activity"/>
    <property type="evidence" value="ECO:0007669"/>
    <property type="project" value="UniProtKB-KW"/>
</dbReference>
<dbReference type="AlphaFoldDB" id="A0A1M5QW66"/>
<evidence type="ECO:0000313" key="4">
    <source>
        <dbReference type="Proteomes" id="UP000184268"/>
    </source>
</evidence>